<reference evidence="1 2" key="1">
    <citation type="submission" date="2018-07" db="EMBL/GenBank/DDBJ databases">
        <title>Lottiidibacillus patelloidae gen. nov., sp. nov., isolated from the intestinal tract of a marine limpet and the reclassification of B. taeanensis BH030017T, B. algicola KMM 3737T and B. hwajinpoensis SW-72T as genus Lottiidibacillus.</title>
        <authorList>
            <person name="Liu R."/>
            <person name="Huang Z."/>
        </authorList>
    </citation>
    <scope>NUCLEOTIDE SEQUENCE [LARGE SCALE GENOMIC DNA]</scope>
    <source>
        <strain evidence="1 2">BH030017</strain>
    </source>
</reference>
<accession>A0A366XTM0</accession>
<protein>
    <submittedName>
        <fullName evidence="1">Gamma-type small acid-soluble spore protein</fullName>
    </submittedName>
</protein>
<proteinExistence type="predicted"/>
<dbReference type="OrthoDB" id="2738625at2"/>
<evidence type="ECO:0000313" key="2">
    <source>
        <dbReference type="Proteomes" id="UP000253314"/>
    </source>
</evidence>
<dbReference type="RefSeq" id="WP_113806454.1">
    <property type="nucleotide sequence ID" value="NZ_QOCW01000012.1"/>
</dbReference>
<evidence type="ECO:0000313" key="1">
    <source>
        <dbReference type="EMBL" id="RBW69247.1"/>
    </source>
</evidence>
<keyword evidence="2" id="KW-1185">Reference proteome</keyword>
<comment type="caution">
    <text evidence="1">The sequence shown here is derived from an EMBL/GenBank/DDBJ whole genome shotgun (WGS) entry which is preliminary data.</text>
</comment>
<dbReference type="AlphaFoldDB" id="A0A366XTM0"/>
<sequence>MEKQHFTVAGTNIDEVKQLNAQSGLSYNQVKEVLAKTTNITGAEIYGHQDFHNIRKEIEQSMTMIYSDKQ</sequence>
<dbReference type="Proteomes" id="UP000253314">
    <property type="component" value="Unassembled WGS sequence"/>
</dbReference>
<dbReference type="EMBL" id="QOCW01000012">
    <property type="protein sequence ID" value="RBW69247.1"/>
    <property type="molecule type" value="Genomic_DNA"/>
</dbReference>
<gene>
    <name evidence="1" type="ORF">DS031_12780</name>
</gene>
<name>A0A366XTM0_9BACI</name>
<organism evidence="1 2">
    <name type="scientific">Bacillus taeanensis</name>
    <dbReference type="NCBI Taxonomy" id="273032"/>
    <lineage>
        <taxon>Bacteria</taxon>
        <taxon>Bacillati</taxon>
        <taxon>Bacillota</taxon>
        <taxon>Bacilli</taxon>
        <taxon>Bacillales</taxon>
        <taxon>Bacillaceae</taxon>
        <taxon>Bacillus</taxon>
    </lineage>
</organism>